<name>A0AAE1J2U0_9HYPO</name>
<protein>
    <submittedName>
        <fullName evidence="1">Uncharacterized protein</fullName>
    </submittedName>
</protein>
<keyword evidence="2" id="KW-1185">Reference proteome</keyword>
<proteinExistence type="predicted"/>
<accession>A0AAE1J2U0</accession>
<dbReference type="GeneID" id="87921901"/>
<evidence type="ECO:0000313" key="2">
    <source>
        <dbReference type="Proteomes" id="UP001273209"/>
    </source>
</evidence>
<dbReference type="AlphaFoldDB" id="A0AAE1J2U0"/>
<gene>
    <name evidence="1" type="ORF">Triagg1_7279</name>
</gene>
<dbReference type="EMBL" id="JAWRVG010000031">
    <property type="protein sequence ID" value="KAK4068631.1"/>
    <property type="molecule type" value="Genomic_DNA"/>
</dbReference>
<dbReference type="RefSeq" id="XP_062753855.1">
    <property type="nucleotide sequence ID" value="XM_062901997.1"/>
</dbReference>
<organism evidence="1 2">
    <name type="scientific">Trichoderma aggressivum f. europaeum</name>
    <dbReference type="NCBI Taxonomy" id="173218"/>
    <lineage>
        <taxon>Eukaryota</taxon>
        <taxon>Fungi</taxon>
        <taxon>Dikarya</taxon>
        <taxon>Ascomycota</taxon>
        <taxon>Pezizomycotina</taxon>
        <taxon>Sordariomycetes</taxon>
        <taxon>Hypocreomycetidae</taxon>
        <taxon>Hypocreales</taxon>
        <taxon>Hypocreaceae</taxon>
        <taxon>Trichoderma</taxon>
    </lineage>
</organism>
<sequence>MLRDFKILFSAEQKTKDEAKPSFPSNLFFSTKPVPFGQPELHTVRIPRGRHGIALHASFFSRLTHFPNENASHDPSHANSLLVLYSNALTRHTQPSQAASPTVCRRHKERKFSAAASPCKLGVLGPPSDAISASLCRRYSLSRPWPVEAHRRVNAMVKSSSALSSQP</sequence>
<comment type="caution">
    <text evidence="1">The sequence shown here is derived from an EMBL/GenBank/DDBJ whole genome shotgun (WGS) entry which is preliminary data.</text>
</comment>
<dbReference type="Proteomes" id="UP001273209">
    <property type="component" value="Unassembled WGS sequence"/>
</dbReference>
<evidence type="ECO:0000313" key="1">
    <source>
        <dbReference type="EMBL" id="KAK4068631.1"/>
    </source>
</evidence>
<reference evidence="1" key="1">
    <citation type="submission" date="2023-11" db="EMBL/GenBank/DDBJ databases">
        <title>The genome sequences of three competitors of mushroom-forming fungi.</title>
        <authorList>
            <person name="Beijen E."/>
            <person name="Ohm R.A."/>
        </authorList>
    </citation>
    <scope>NUCLEOTIDE SEQUENCE</scope>
    <source>
        <strain evidence="1">CBS 100526</strain>
    </source>
</reference>